<dbReference type="Proteomes" id="UP001500503">
    <property type="component" value="Unassembled WGS sequence"/>
</dbReference>
<evidence type="ECO:0000313" key="6">
    <source>
        <dbReference type="EMBL" id="GAA4512123.1"/>
    </source>
</evidence>
<evidence type="ECO:0000256" key="3">
    <source>
        <dbReference type="RuleBase" id="RU003345"/>
    </source>
</evidence>
<dbReference type="Pfam" id="PF00171">
    <property type="entry name" value="Aldedh"/>
    <property type="match status" value="1"/>
</dbReference>
<dbReference type="InterPro" id="IPR050740">
    <property type="entry name" value="Aldehyde_DH_Superfamily"/>
</dbReference>
<accession>A0ABP8QWV9</accession>
<name>A0ABP8QWV9_9ACTN</name>
<dbReference type="Gene3D" id="3.40.605.10">
    <property type="entry name" value="Aldehyde Dehydrogenase, Chain A, domain 1"/>
    <property type="match status" value="1"/>
</dbReference>
<dbReference type="RefSeq" id="WP_345472494.1">
    <property type="nucleotide sequence ID" value="NZ_BAABHF010000046.1"/>
</dbReference>
<evidence type="ECO:0000313" key="7">
    <source>
        <dbReference type="Proteomes" id="UP001500503"/>
    </source>
</evidence>
<protein>
    <submittedName>
        <fullName evidence="6">NAD-dependent succinate-semialdehyde dehydrogenase</fullName>
    </submittedName>
</protein>
<reference evidence="7" key="1">
    <citation type="journal article" date="2019" name="Int. J. Syst. Evol. Microbiol.">
        <title>The Global Catalogue of Microorganisms (GCM) 10K type strain sequencing project: providing services to taxonomists for standard genome sequencing and annotation.</title>
        <authorList>
            <consortium name="The Broad Institute Genomics Platform"/>
            <consortium name="The Broad Institute Genome Sequencing Center for Infectious Disease"/>
            <person name="Wu L."/>
            <person name="Ma J."/>
        </authorList>
    </citation>
    <scope>NUCLEOTIDE SEQUENCE [LARGE SCALE GENOMIC DNA]</scope>
    <source>
        <strain evidence="7">JCM 17933</strain>
    </source>
</reference>
<dbReference type="PANTHER" id="PTHR43353">
    <property type="entry name" value="SUCCINATE-SEMIALDEHYDE DEHYDROGENASE, MITOCHONDRIAL"/>
    <property type="match status" value="1"/>
</dbReference>
<comment type="caution">
    <text evidence="6">The sequence shown here is derived from an EMBL/GenBank/DDBJ whole genome shotgun (WGS) entry which is preliminary data.</text>
</comment>
<dbReference type="InterPro" id="IPR015590">
    <property type="entry name" value="Aldehyde_DH_dom"/>
</dbReference>
<dbReference type="PROSITE" id="PS00687">
    <property type="entry name" value="ALDEHYDE_DEHYDR_GLU"/>
    <property type="match status" value="1"/>
</dbReference>
<gene>
    <name evidence="6" type="ORF">GCM10023191_077330</name>
</gene>
<dbReference type="SUPFAM" id="SSF53720">
    <property type="entry name" value="ALDH-like"/>
    <property type="match status" value="1"/>
</dbReference>
<dbReference type="InterPro" id="IPR016162">
    <property type="entry name" value="Ald_DH_N"/>
</dbReference>
<keyword evidence="7" id="KW-1185">Reference proteome</keyword>
<feature type="domain" description="Aldehyde dehydrogenase" evidence="5">
    <location>
        <begin position="19"/>
        <end position="472"/>
    </location>
</feature>
<dbReference type="InterPro" id="IPR029510">
    <property type="entry name" value="Ald_DH_CS_GLU"/>
</dbReference>
<dbReference type="Gene3D" id="3.40.309.10">
    <property type="entry name" value="Aldehyde Dehydrogenase, Chain A, domain 2"/>
    <property type="match status" value="1"/>
</dbReference>
<feature type="region of interest" description="Disordered" evidence="4">
    <location>
        <begin position="1"/>
        <end position="26"/>
    </location>
</feature>
<organism evidence="6 7">
    <name type="scientific">Actinoallomurus oryzae</name>
    <dbReference type="NCBI Taxonomy" id="502180"/>
    <lineage>
        <taxon>Bacteria</taxon>
        <taxon>Bacillati</taxon>
        <taxon>Actinomycetota</taxon>
        <taxon>Actinomycetes</taxon>
        <taxon>Streptosporangiales</taxon>
        <taxon>Thermomonosporaceae</taxon>
        <taxon>Actinoallomurus</taxon>
    </lineage>
</organism>
<evidence type="ECO:0000259" key="5">
    <source>
        <dbReference type="Pfam" id="PF00171"/>
    </source>
</evidence>
<dbReference type="CDD" id="cd07103">
    <property type="entry name" value="ALDH_F5_SSADH_GabD"/>
    <property type="match status" value="1"/>
</dbReference>
<comment type="similarity">
    <text evidence="3">Belongs to the aldehyde dehydrogenase family.</text>
</comment>
<dbReference type="InterPro" id="IPR016163">
    <property type="entry name" value="Ald_DH_C"/>
</dbReference>
<dbReference type="EMBL" id="BAABHF010000046">
    <property type="protein sequence ID" value="GAA4512123.1"/>
    <property type="molecule type" value="Genomic_DNA"/>
</dbReference>
<keyword evidence="1 3" id="KW-0560">Oxidoreductase</keyword>
<feature type="active site" evidence="2">
    <location>
        <position position="250"/>
    </location>
</feature>
<evidence type="ECO:0000256" key="2">
    <source>
        <dbReference type="PROSITE-ProRule" id="PRU10007"/>
    </source>
</evidence>
<evidence type="ECO:0000256" key="4">
    <source>
        <dbReference type="SAM" id="MobiDB-lite"/>
    </source>
</evidence>
<proteinExistence type="inferred from homology"/>
<evidence type="ECO:0000256" key="1">
    <source>
        <dbReference type="ARBA" id="ARBA00023002"/>
    </source>
</evidence>
<sequence>MKLFTGSYIGGRRRPSGDGSTVRVDDPATGETIAEIASATADDCLEAVEAAAGALPGWRATPPRARAEVLRGAFELMVRERDQIAELIVRENGKVWADALSEADYAAEFFRWFSEEAVRVGGDFRTAPNGDKRILVTHQAMGVSVLITPWNFPAAMATRKIGPALAAGCTVVLKPAAETPLTALYLADLLERAGVPPGVVNVVVPDPPAAAVRAMLRHPAVRKLSFTGSTEVGRVLLREAADQVLSCSMELGGNAPFIVFEDADVEAAVAGAMVAKMRNGGAACTAANRFYVAEAVHEEFVSAFAAAMDALTLGPGTDPGNTLGSLVSVAERDKVAARVVRAVEQGATVRVGGTVPPGPGAFYPATVLSGVRHGDDVAASEIFGPVAPVIAFGPQDDPVAWANDTELGLISYVYTGDLARGIAVAERLESGMVALNRGVASDPAAPFGGAKQSGLGREGAAEGIREFLEEKYIALDLA</sequence>
<dbReference type="InterPro" id="IPR016161">
    <property type="entry name" value="Ald_DH/histidinol_DH"/>
</dbReference>
<dbReference type="PANTHER" id="PTHR43353:SF5">
    <property type="entry name" value="SUCCINATE-SEMIALDEHYDE DEHYDROGENASE, MITOCHONDRIAL"/>
    <property type="match status" value="1"/>
</dbReference>